<dbReference type="PANTHER" id="PTHR30385">
    <property type="entry name" value="SIGMA FACTOR F FLAGELLAR"/>
    <property type="match status" value="1"/>
</dbReference>
<dbReference type="CDD" id="cd06171">
    <property type="entry name" value="Sigma70_r4"/>
    <property type="match status" value="1"/>
</dbReference>
<dbReference type="InterPro" id="IPR013324">
    <property type="entry name" value="RNA_pol_sigma_r3/r4-like"/>
</dbReference>
<dbReference type="InterPro" id="IPR007627">
    <property type="entry name" value="RNA_pol_sigma70_r2"/>
</dbReference>
<dbReference type="GO" id="GO:0006352">
    <property type="term" value="P:DNA-templated transcription initiation"/>
    <property type="evidence" value="ECO:0007669"/>
    <property type="project" value="InterPro"/>
</dbReference>
<keyword evidence="2" id="KW-0731">Sigma factor</keyword>
<dbReference type="Pfam" id="PF04545">
    <property type="entry name" value="Sigma70_r4"/>
    <property type="match status" value="1"/>
</dbReference>
<evidence type="ECO:0000259" key="5">
    <source>
        <dbReference type="Pfam" id="PF04539"/>
    </source>
</evidence>
<gene>
    <name evidence="8" type="ORF">HLPR_00090</name>
</gene>
<sequence>MDSVTTSNINIDIKSIDMSNLKSIDAKLLFRIYKDSKSIDIRNELIKRYIYIAEILSKKYINKGIDYEDLFQVASLGLIYAIERFDVDRGFEFSSFATPTIIGEIKKYFRDKGWSVRVPRRIQELSKKIIFAKSKLQQELQKIPKIKDIAEYLNCTEEQVLEAMEASQVYTPKSLDISYDSKGDDKDIQLLDIVGKEDKYFDVFENKDFIDKCFMKLNEVEKKIIYGRFFENKTQIQIANELNVSQMTISRMEKKVIKKFRKEYLKISEI</sequence>
<dbReference type="AlphaFoldDB" id="A0AAU9EE45"/>
<dbReference type="InterPro" id="IPR007624">
    <property type="entry name" value="RNA_pol_sigma70_r3"/>
</dbReference>
<dbReference type="NCBIfam" id="TIGR02937">
    <property type="entry name" value="sigma70-ECF"/>
    <property type="match status" value="1"/>
</dbReference>
<dbReference type="SUPFAM" id="SSF88659">
    <property type="entry name" value="Sigma3 and sigma4 domains of RNA polymerase sigma factors"/>
    <property type="match status" value="2"/>
</dbReference>
<accession>A0AAU9EE45</accession>
<keyword evidence="9" id="KW-1185">Reference proteome</keyword>
<dbReference type="InterPro" id="IPR013325">
    <property type="entry name" value="RNA_pol_sigma_r2"/>
</dbReference>
<feature type="domain" description="RNA polymerase sigma-70 region 4" evidence="7">
    <location>
        <begin position="215"/>
        <end position="262"/>
    </location>
</feature>
<dbReference type="NCBIfam" id="TIGR02980">
    <property type="entry name" value="SigBFG"/>
    <property type="match status" value="1"/>
</dbReference>
<dbReference type="InterPro" id="IPR014322">
    <property type="entry name" value="RNA_pol_sigma-B/F/G"/>
</dbReference>
<feature type="domain" description="RNA polymerase sigma-70 region 2" evidence="6">
    <location>
        <begin position="58"/>
        <end position="114"/>
    </location>
</feature>
<organism evidence="8 9">
    <name type="scientific">Helicovermis profundi</name>
    <dbReference type="NCBI Taxonomy" id="3065157"/>
    <lineage>
        <taxon>Bacteria</taxon>
        <taxon>Bacillati</taxon>
        <taxon>Bacillota</taxon>
        <taxon>Clostridia</taxon>
        <taxon>Helicovermis</taxon>
    </lineage>
</organism>
<evidence type="ECO:0000313" key="8">
    <source>
        <dbReference type="EMBL" id="BEP27678.1"/>
    </source>
</evidence>
<evidence type="ECO:0000256" key="3">
    <source>
        <dbReference type="ARBA" id="ARBA00023125"/>
    </source>
</evidence>
<keyword evidence="3" id="KW-0238">DNA-binding</keyword>
<dbReference type="GO" id="GO:0003677">
    <property type="term" value="F:DNA binding"/>
    <property type="evidence" value="ECO:0007669"/>
    <property type="project" value="UniProtKB-KW"/>
</dbReference>
<dbReference type="Pfam" id="PF04542">
    <property type="entry name" value="Sigma70_r2"/>
    <property type="match status" value="1"/>
</dbReference>
<dbReference type="Gene3D" id="1.20.120.1810">
    <property type="match status" value="1"/>
</dbReference>
<protein>
    <submittedName>
        <fullName evidence="8">SigB/SigF/SigG family RNA polymerase sigma factor</fullName>
    </submittedName>
</protein>
<dbReference type="InterPro" id="IPR007630">
    <property type="entry name" value="RNA_pol_sigma70_r4"/>
</dbReference>
<dbReference type="GO" id="GO:0016987">
    <property type="term" value="F:sigma factor activity"/>
    <property type="evidence" value="ECO:0007669"/>
    <property type="project" value="UniProtKB-KW"/>
</dbReference>
<evidence type="ECO:0000256" key="1">
    <source>
        <dbReference type="ARBA" id="ARBA00023015"/>
    </source>
</evidence>
<dbReference type="PRINTS" id="PR00046">
    <property type="entry name" value="SIGMA70FCT"/>
</dbReference>
<name>A0AAU9EE45_9FIRM</name>
<evidence type="ECO:0000256" key="2">
    <source>
        <dbReference type="ARBA" id="ARBA00023082"/>
    </source>
</evidence>
<dbReference type="SUPFAM" id="SSF88946">
    <property type="entry name" value="Sigma2 domain of RNA polymerase sigma factors"/>
    <property type="match status" value="1"/>
</dbReference>
<keyword evidence="1" id="KW-0805">Transcription regulation</keyword>
<dbReference type="InterPro" id="IPR000943">
    <property type="entry name" value="RNA_pol_sigma70"/>
</dbReference>
<dbReference type="KEGG" id="hprf:HLPR_00090"/>
<dbReference type="EMBL" id="AP028654">
    <property type="protein sequence ID" value="BEP27678.1"/>
    <property type="molecule type" value="Genomic_DNA"/>
</dbReference>
<reference evidence="8 9" key="1">
    <citation type="submission" date="2023-08" db="EMBL/GenBank/DDBJ databases">
        <title>Helicovermis profunda gen. nov., sp. nov., a novel mesophilic, fermentative bacterium within the Bacillota from a deep-sea hydrothermal vent chimney.</title>
        <authorList>
            <person name="Miyazaki U."/>
            <person name="Mizutani D."/>
            <person name="Hashimoto Y."/>
            <person name="Tame A."/>
            <person name="Sawayama S."/>
            <person name="Miyazaki J."/>
            <person name="Takai K."/>
            <person name="Nakagawa S."/>
        </authorList>
    </citation>
    <scope>NUCLEOTIDE SEQUENCE [LARGE SCALE GENOMIC DNA]</scope>
    <source>
        <strain evidence="8 9">S502</strain>
    </source>
</reference>
<evidence type="ECO:0000259" key="7">
    <source>
        <dbReference type="Pfam" id="PF04545"/>
    </source>
</evidence>
<feature type="domain" description="RNA polymerase sigma-70 region 3" evidence="5">
    <location>
        <begin position="124"/>
        <end position="198"/>
    </location>
</feature>
<evidence type="ECO:0000259" key="6">
    <source>
        <dbReference type="Pfam" id="PF04542"/>
    </source>
</evidence>
<evidence type="ECO:0000256" key="4">
    <source>
        <dbReference type="ARBA" id="ARBA00023163"/>
    </source>
</evidence>
<proteinExistence type="predicted"/>
<dbReference type="Pfam" id="PF04539">
    <property type="entry name" value="Sigma70_r3"/>
    <property type="match status" value="1"/>
</dbReference>
<dbReference type="Proteomes" id="UP001321786">
    <property type="component" value="Chromosome"/>
</dbReference>
<dbReference type="Gene3D" id="1.10.10.10">
    <property type="entry name" value="Winged helix-like DNA-binding domain superfamily/Winged helix DNA-binding domain"/>
    <property type="match status" value="2"/>
</dbReference>
<evidence type="ECO:0000313" key="9">
    <source>
        <dbReference type="Proteomes" id="UP001321786"/>
    </source>
</evidence>
<dbReference type="InterPro" id="IPR014284">
    <property type="entry name" value="RNA_pol_sigma-70_dom"/>
</dbReference>
<dbReference type="PANTHER" id="PTHR30385:SF4">
    <property type="entry name" value="RNA POLYMERASE SIGMA-E FACTOR"/>
    <property type="match status" value="1"/>
</dbReference>
<dbReference type="InterPro" id="IPR036388">
    <property type="entry name" value="WH-like_DNA-bd_sf"/>
</dbReference>
<keyword evidence="4" id="KW-0804">Transcription</keyword>